<protein>
    <recommendedName>
        <fullName evidence="2">TIR domain-containing protein</fullName>
    </recommendedName>
</protein>
<dbReference type="GO" id="GO:0016491">
    <property type="term" value="F:oxidoreductase activity"/>
    <property type="evidence" value="ECO:0007669"/>
    <property type="project" value="TreeGrafter"/>
</dbReference>
<dbReference type="Pfam" id="PF03130">
    <property type="entry name" value="HEAT_PBS"/>
    <property type="match status" value="1"/>
</dbReference>
<feature type="domain" description="TIR" evidence="2">
    <location>
        <begin position="53"/>
        <end position="186"/>
    </location>
</feature>
<sequence length="464" mass="52648">MNGNPMGSKPSTPRAKQNTSTSAVNHVKKGKDVNKGEGSQKVEPPLDKASSDSPKDVMISYSHQDKEIMAKLREKLEENDITVWVDVAGLQAGVDFLGKIGQAILDAKLFISLLSTSSVKSKYCQDEVALAYISQKPIFPFAINTQQELYTSMGTGMKLQLAAIEWSFSLESEKFEDDFAELLARMKTELEARKTDEKCDVSGKGTLGRQTSKSKKKDTKTQEQADEFWKRHFSKEDMVGWERFKKDFSKYFHKEITNLFTETQEQDFLWRNWKEELELLNDEVSVDMLLKESLIDFTVRYGETLSLWESVEEFVKEMFAIHEVFGMDSSVRVQAIDHLGQFQSPRVIESLRDLMYNQDPNVRAVASISLAKTGNSEKSTIKRLMKSLNDKDRLVREAGCLALGHIKAKEAVPALLRLWRNDFISHVREAAQAALELIGGDEVEQAMHITKVLADEIRLLTLEN</sequence>
<dbReference type="GO" id="GO:0007165">
    <property type="term" value="P:signal transduction"/>
    <property type="evidence" value="ECO:0007669"/>
    <property type="project" value="InterPro"/>
</dbReference>
<gene>
    <name evidence="3" type="ORF">KP79_PYT16506</name>
</gene>
<dbReference type="Gene3D" id="1.25.10.10">
    <property type="entry name" value="Leucine-rich Repeat Variant"/>
    <property type="match status" value="1"/>
</dbReference>
<dbReference type="SUPFAM" id="SSF52200">
    <property type="entry name" value="Toll/Interleukin receptor TIR domain"/>
    <property type="match status" value="1"/>
</dbReference>
<evidence type="ECO:0000313" key="3">
    <source>
        <dbReference type="EMBL" id="OWF44930.1"/>
    </source>
</evidence>
<keyword evidence="4" id="KW-1185">Reference proteome</keyword>
<dbReference type="InterPro" id="IPR000157">
    <property type="entry name" value="TIR_dom"/>
</dbReference>
<dbReference type="InterPro" id="IPR016024">
    <property type="entry name" value="ARM-type_fold"/>
</dbReference>
<proteinExistence type="predicted"/>
<feature type="compositionally biased region" description="Polar residues" evidence="1">
    <location>
        <begin position="1"/>
        <end position="24"/>
    </location>
</feature>
<dbReference type="AlphaFoldDB" id="A0A210Q866"/>
<accession>A0A210Q866</accession>
<dbReference type="Gene3D" id="3.40.50.10140">
    <property type="entry name" value="Toll/interleukin-1 receptor homology (TIR) domain"/>
    <property type="match status" value="1"/>
</dbReference>
<dbReference type="PROSITE" id="PS50104">
    <property type="entry name" value="TIR"/>
    <property type="match status" value="1"/>
</dbReference>
<evidence type="ECO:0000313" key="4">
    <source>
        <dbReference type="Proteomes" id="UP000242188"/>
    </source>
</evidence>
<dbReference type="EMBL" id="NEDP02004651">
    <property type="protein sequence ID" value="OWF44930.1"/>
    <property type="molecule type" value="Genomic_DNA"/>
</dbReference>
<dbReference type="InterPro" id="IPR004155">
    <property type="entry name" value="PBS_lyase_HEAT"/>
</dbReference>
<feature type="region of interest" description="Disordered" evidence="1">
    <location>
        <begin position="1"/>
        <end position="56"/>
    </location>
</feature>
<dbReference type="PANTHER" id="PTHR12697">
    <property type="entry name" value="PBS LYASE HEAT-LIKE PROTEIN"/>
    <property type="match status" value="1"/>
</dbReference>
<reference evidence="3 4" key="1">
    <citation type="journal article" date="2017" name="Nat. Ecol. Evol.">
        <title>Scallop genome provides insights into evolution of bilaterian karyotype and development.</title>
        <authorList>
            <person name="Wang S."/>
            <person name="Zhang J."/>
            <person name="Jiao W."/>
            <person name="Li J."/>
            <person name="Xun X."/>
            <person name="Sun Y."/>
            <person name="Guo X."/>
            <person name="Huan P."/>
            <person name="Dong B."/>
            <person name="Zhang L."/>
            <person name="Hu X."/>
            <person name="Sun X."/>
            <person name="Wang J."/>
            <person name="Zhao C."/>
            <person name="Wang Y."/>
            <person name="Wang D."/>
            <person name="Huang X."/>
            <person name="Wang R."/>
            <person name="Lv J."/>
            <person name="Li Y."/>
            <person name="Zhang Z."/>
            <person name="Liu B."/>
            <person name="Lu W."/>
            <person name="Hui Y."/>
            <person name="Liang J."/>
            <person name="Zhou Z."/>
            <person name="Hou R."/>
            <person name="Li X."/>
            <person name="Liu Y."/>
            <person name="Li H."/>
            <person name="Ning X."/>
            <person name="Lin Y."/>
            <person name="Zhao L."/>
            <person name="Xing Q."/>
            <person name="Dou J."/>
            <person name="Li Y."/>
            <person name="Mao J."/>
            <person name="Guo H."/>
            <person name="Dou H."/>
            <person name="Li T."/>
            <person name="Mu C."/>
            <person name="Jiang W."/>
            <person name="Fu Q."/>
            <person name="Fu X."/>
            <person name="Miao Y."/>
            <person name="Liu J."/>
            <person name="Yu Q."/>
            <person name="Li R."/>
            <person name="Liao H."/>
            <person name="Li X."/>
            <person name="Kong Y."/>
            <person name="Jiang Z."/>
            <person name="Chourrout D."/>
            <person name="Li R."/>
            <person name="Bao Z."/>
        </authorList>
    </citation>
    <scope>NUCLEOTIDE SEQUENCE [LARGE SCALE GENOMIC DNA]</scope>
    <source>
        <strain evidence="3 4">PY_sf001</strain>
    </source>
</reference>
<organism evidence="3 4">
    <name type="scientific">Mizuhopecten yessoensis</name>
    <name type="common">Japanese scallop</name>
    <name type="synonym">Patinopecten yessoensis</name>
    <dbReference type="NCBI Taxonomy" id="6573"/>
    <lineage>
        <taxon>Eukaryota</taxon>
        <taxon>Metazoa</taxon>
        <taxon>Spiralia</taxon>
        <taxon>Lophotrochozoa</taxon>
        <taxon>Mollusca</taxon>
        <taxon>Bivalvia</taxon>
        <taxon>Autobranchia</taxon>
        <taxon>Pteriomorphia</taxon>
        <taxon>Pectinida</taxon>
        <taxon>Pectinoidea</taxon>
        <taxon>Pectinidae</taxon>
        <taxon>Mizuhopecten</taxon>
    </lineage>
</organism>
<feature type="compositionally biased region" description="Basic and acidic residues" evidence="1">
    <location>
        <begin position="30"/>
        <end position="55"/>
    </location>
</feature>
<dbReference type="OrthoDB" id="194358at2759"/>
<dbReference type="Proteomes" id="UP000242188">
    <property type="component" value="Unassembled WGS sequence"/>
</dbReference>
<dbReference type="SUPFAM" id="SSF48371">
    <property type="entry name" value="ARM repeat"/>
    <property type="match status" value="1"/>
</dbReference>
<dbReference type="InterPro" id="IPR035897">
    <property type="entry name" value="Toll_tir_struct_dom_sf"/>
</dbReference>
<dbReference type="Pfam" id="PF13646">
    <property type="entry name" value="HEAT_2"/>
    <property type="match status" value="1"/>
</dbReference>
<comment type="caution">
    <text evidence="3">The sequence shown here is derived from an EMBL/GenBank/DDBJ whole genome shotgun (WGS) entry which is preliminary data.</text>
</comment>
<dbReference type="PANTHER" id="PTHR12697:SF29">
    <property type="entry name" value="TIR DOMAIN-CONTAINING PROTEIN"/>
    <property type="match status" value="1"/>
</dbReference>
<evidence type="ECO:0000256" key="1">
    <source>
        <dbReference type="SAM" id="MobiDB-lite"/>
    </source>
</evidence>
<dbReference type="Pfam" id="PF13676">
    <property type="entry name" value="TIR_2"/>
    <property type="match status" value="1"/>
</dbReference>
<evidence type="ECO:0000259" key="2">
    <source>
        <dbReference type="PROSITE" id="PS50104"/>
    </source>
</evidence>
<dbReference type="InterPro" id="IPR011989">
    <property type="entry name" value="ARM-like"/>
</dbReference>
<name>A0A210Q866_MIZYE</name>